<evidence type="ECO:0000313" key="2">
    <source>
        <dbReference type="EMBL" id="GGY01740.1"/>
    </source>
</evidence>
<feature type="coiled-coil region" evidence="1">
    <location>
        <begin position="74"/>
        <end position="101"/>
    </location>
</feature>
<reference evidence="2" key="2">
    <citation type="submission" date="2020-09" db="EMBL/GenBank/DDBJ databases">
        <authorList>
            <person name="Sun Q."/>
            <person name="Ohkuma M."/>
        </authorList>
    </citation>
    <scope>NUCLEOTIDE SEQUENCE</scope>
    <source>
        <strain evidence="2">JCM 4790</strain>
    </source>
</reference>
<evidence type="ECO:0000313" key="3">
    <source>
        <dbReference type="Proteomes" id="UP000619244"/>
    </source>
</evidence>
<evidence type="ECO:0000256" key="1">
    <source>
        <dbReference type="SAM" id="Coils"/>
    </source>
</evidence>
<dbReference type="EMBL" id="BMVU01000046">
    <property type="protein sequence ID" value="GGY01740.1"/>
    <property type="molecule type" value="Genomic_DNA"/>
</dbReference>
<accession>A0A918U754</accession>
<dbReference type="AlphaFoldDB" id="A0A918U754"/>
<dbReference type="Proteomes" id="UP000619244">
    <property type="component" value="Unassembled WGS sequence"/>
</dbReference>
<organism evidence="2 3">
    <name type="scientific">Streptomyces minutiscleroticus</name>
    <dbReference type="NCBI Taxonomy" id="68238"/>
    <lineage>
        <taxon>Bacteria</taxon>
        <taxon>Bacillati</taxon>
        <taxon>Actinomycetota</taxon>
        <taxon>Actinomycetes</taxon>
        <taxon>Kitasatosporales</taxon>
        <taxon>Streptomycetaceae</taxon>
        <taxon>Streptomyces</taxon>
    </lineage>
</organism>
<proteinExistence type="predicted"/>
<evidence type="ECO:0008006" key="4">
    <source>
        <dbReference type="Google" id="ProtNLM"/>
    </source>
</evidence>
<reference evidence="2" key="1">
    <citation type="journal article" date="2014" name="Int. J. Syst. Evol. Microbiol.">
        <title>Complete genome sequence of Corynebacterium casei LMG S-19264T (=DSM 44701T), isolated from a smear-ripened cheese.</title>
        <authorList>
            <consortium name="US DOE Joint Genome Institute (JGI-PGF)"/>
            <person name="Walter F."/>
            <person name="Albersmeier A."/>
            <person name="Kalinowski J."/>
            <person name="Ruckert C."/>
        </authorList>
    </citation>
    <scope>NUCLEOTIDE SEQUENCE</scope>
    <source>
        <strain evidence="2">JCM 4790</strain>
    </source>
</reference>
<sequence length="774" mass="84828">MDLDALRFANFKLLDDAVEDWTSMVKDLDDLKEAAGKGLKGAADKAEWAGYNATVSREFIGKTAGEFADAHTQATSIRNILRDVRDELKDYKKKLEDAIDRGLKKNLTVTTTGGGGFTVTMNIHPDRAAKGTTVPEHSESDVTALRDEIQKILNEATERDDSANKVLQALVDQSRLGFSDASYSDRDQAADALKAADDLAALAKKKPEDLTVEEFDKLNAGLKKYANDDLFAEEFATKLGAEGTLGFWAGINQPGAAWELTQKRGDHFDDLQKNLSLTLATASQSDSADMSQWKYKMIEMVDQPINRNSPVLGAQVMTNLMRWGDYDDRFLTGYGDKLIETEKKATSNGRHGAWQYIPSDPMLNRTGTDSGWDPMTGYLRALSNSPDAATEFFNDSFLTKDEDHDFTEKNKDGKEVKRSLSNFEYLFEERDWPVDQDDKGEDSIAGRNNLAMALEAATTGHPAGELPTADTRAHNEGQTKLFESIVASVSDNNERLTDHSYMSDSMGQIASEYLSDINRAATDTDLNPDKSDWEGQRQRERVEKLYPVVGSSAEMNHRDVSRFLFAVGQNPEGYAAVEVAQKKYMSDLMDYHLNPDLAENRRPDHDLELTVRDIAGHSGEVSGTLAMGRNQAIAGPADVKDEDYDHAVSQWKNVISGTIGTGVGVGTSFIASPAVGAGVGGAAGTVTSVVLEQIFKDAEGSEKDNAGAQMGENWENGQDNNLKYTRRAAAEAARAHGLAHQGDIATWAENESRKGFLSAGDYMERVGPELLTNI</sequence>
<keyword evidence="1" id="KW-0175">Coiled coil</keyword>
<protein>
    <recommendedName>
        <fullName evidence="4">AG2 protein</fullName>
    </recommendedName>
</protein>
<keyword evidence="3" id="KW-1185">Reference proteome</keyword>
<comment type="caution">
    <text evidence="2">The sequence shown here is derived from an EMBL/GenBank/DDBJ whole genome shotgun (WGS) entry which is preliminary data.</text>
</comment>
<name>A0A918U754_9ACTN</name>
<gene>
    <name evidence="2" type="ORF">GCM10010358_64650</name>
</gene>
<dbReference type="RefSeq" id="WP_190193888.1">
    <property type="nucleotide sequence ID" value="NZ_BMVU01000046.1"/>
</dbReference>